<protein>
    <submittedName>
        <fullName evidence="3">Polyketide cyclase</fullName>
    </submittedName>
</protein>
<reference evidence="3 4" key="1">
    <citation type="submission" date="2018-11" db="EMBL/GenBank/DDBJ databases">
        <title>Arenibacter aquaticus sp.nov., a marine bacterium isolated from surface seawater in the South China Sea.</title>
        <authorList>
            <person name="Guo J."/>
            <person name="Sun J."/>
        </authorList>
    </citation>
    <scope>NUCLEOTIDE SEQUENCE [LARGE SCALE GENOMIC DNA]</scope>
    <source>
        <strain evidence="3 4">GUO666</strain>
    </source>
</reference>
<dbReference type="CDD" id="cd08897">
    <property type="entry name" value="SRPBCC_CalC_Aha1-like_4"/>
    <property type="match status" value="1"/>
</dbReference>
<evidence type="ECO:0000256" key="1">
    <source>
        <dbReference type="ARBA" id="ARBA00006817"/>
    </source>
</evidence>
<dbReference type="Proteomes" id="UP000267585">
    <property type="component" value="Unassembled WGS sequence"/>
</dbReference>
<dbReference type="SUPFAM" id="SSF55961">
    <property type="entry name" value="Bet v1-like"/>
    <property type="match status" value="1"/>
</dbReference>
<organism evidence="3 4">
    <name type="scientific">Arenibacter aquaticus</name>
    <dbReference type="NCBI Taxonomy" id="2489054"/>
    <lineage>
        <taxon>Bacteria</taxon>
        <taxon>Pseudomonadati</taxon>
        <taxon>Bacteroidota</taxon>
        <taxon>Flavobacteriia</taxon>
        <taxon>Flavobacteriales</taxon>
        <taxon>Flavobacteriaceae</taxon>
        <taxon>Arenibacter</taxon>
    </lineage>
</organism>
<dbReference type="InterPro" id="IPR013538">
    <property type="entry name" value="ASHA1/2-like_C"/>
</dbReference>
<dbReference type="RefSeq" id="WP_126163794.1">
    <property type="nucleotide sequence ID" value="NZ_RQPJ01000021.1"/>
</dbReference>
<comment type="similarity">
    <text evidence="1">Belongs to the AHA1 family.</text>
</comment>
<dbReference type="EMBL" id="RQPJ01000021">
    <property type="protein sequence ID" value="RTE52109.1"/>
    <property type="molecule type" value="Genomic_DNA"/>
</dbReference>
<dbReference type="AlphaFoldDB" id="A0A3S0D3A3"/>
<evidence type="ECO:0000313" key="3">
    <source>
        <dbReference type="EMBL" id="RTE52109.1"/>
    </source>
</evidence>
<dbReference type="Gene3D" id="3.30.530.20">
    <property type="match status" value="1"/>
</dbReference>
<keyword evidence="4" id="KW-1185">Reference proteome</keyword>
<dbReference type="OrthoDB" id="384974at2"/>
<dbReference type="InterPro" id="IPR023393">
    <property type="entry name" value="START-like_dom_sf"/>
</dbReference>
<accession>A0A3S0D3A3</accession>
<evidence type="ECO:0000259" key="2">
    <source>
        <dbReference type="Pfam" id="PF08327"/>
    </source>
</evidence>
<name>A0A3S0D3A3_9FLAO</name>
<evidence type="ECO:0000313" key="4">
    <source>
        <dbReference type="Proteomes" id="UP000267585"/>
    </source>
</evidence>
<proteinExistence type="inferred from homology"/>
<comment type="caution">
    <text evidence="3">The sequence shown here is derived from an EMBL/GenBank/DDBJ whole genome shotgun (WGS) entry which is preliminary data.</text>
</comment>
<gene>
    <name evidence="3" type="ORF">EHW67_18105</name>
</gene>
<sequence length="143" mass="16266">MGSGNKTTIVVETTVAAAVDKVWDCWTNTEHIIHWNFASPEWCCPKAENDVVPNGKFSWRMEAKDGSMGFDFTGTYMKIIKNQCITYLMSDGRGVRVDFLKNGDQVTVRETFEAEGSHSDEQQRAGWQAILDNFKNYLESQKQ</sequence>
<feature type="domain" description="Activator of Hsp90 ATPase homologue 1/2-like C-terminal" evidence="2">
    <location>
        <begin position="17"/>
        <end position="139"/>
    </location>
</feature>
<dbReference type="Pfam" id="PF08327">
    <property type="entry name" value="AHSA1"/>
    <property type="match status" value="1"/>
</dbReference>